<name>A0A0R2ATZ8_9LACO</name>
<evidence type="ECO:0000256" key="7">
    <source>
        <dbReference type="ARBA" id="ARBA00023136"/>
    </source>
</evidence>
<evidence type="ECO:0000313" key="10">
    <source>
        <dbReference type="Proteomes" id="UP000051612"/>
    </source>
</evidence>
<dbReference type="PATRIC" id="fig|1423772.3.peg.1850"/>
<dbReference type="EMBL" id="AYYN01000176">
    <property type="protein sequence ID" value="KRM70213.1"/>
    <property type="molecule type" value="Genomic_DNA"/>
</dbReference>
<keyword evidence="6 8" id="KW-1133">Transmembrane helix</keyword>
<keyword evidence="4 8" id="KW-0812">Transmembrane</keyword>
<keyword evidence="5" id="KW-0769">Symport</keyword>
<dbReference type="InterPro" id="IPR036458">
    <property type="entry name" value="Na:dicarbo_symporter_sf"/>
</dbReference>
<comment type="caution">
    <text evidence="9">The sequence shown here is derived from an EMBL/GenBank/DDBJ whole genome shotgun (WGS) entry which is preliminary data.</text>
</comment>
<feature type="transmembrane region" description="Helical" evidence="8">
    <location>
        <begin position="199"/>
        <end position="224"/>
    </location>
</feature>
<dbReference type="InterPro" id="IPR001991">
    <property type="entry name" value="Na-dicarboxylate_symporter"/>
</dbReference>
<proteinExistence type="predicted"/>
<gene>
    <name evidence="9" type="ORF">FC48_GL001738</name>
</gene>
<dbReference type="SUPFAM" id="SSF118215">
    <property type="entry name" value="Proton glutamate symport protein"/>
    <property type="match status" value="1"/>
</dbReference>
<dbReference type="AlphaFoldDB" id="A0A0R2ATZ8"/>
<evidence type="ECO:0000256" key="8">
    <source>
        <dbReference type="SAM" id="Phobius"/>
    </source>
</evidence>
<dbReference type="Pfam" id="PF00375">
    <property type="entry name" value="SDF"/>
    <property type="match status" value="1"/>
</dbReference>
<dbReference type="PROSITE" id="PS00714">
    <property type="entry name" value="NA_DICARBOXYL_SYMP_2"/>
    <property type="match status" value="1"/>
</dbReference>
<dbReference type="InterPro" id="IPR018107">
    <property type="entry name" value="Na-dicarboxylate_symporter_CS"/>
</dbReference>
<evidence type="ECO:0000256" key="1">
    <source>
        <dbReference type="ARBA" id="ARBA00004651"/>
    </source>
</evidence>
<evidence type="ECO:0000256" key="3">
    <source>
        <dbReference type="ARBA" id="ARBA00022475"/>
    </source>
</evidence>
<dbReference type="Gene3D" id="1.10.3860.10">
    <property type="entry name" value="Sodium:dicarboxylate symporter"/>
    <property type="match status" value="1"/>
</dbReference>
<feature type="transmembrane region" description="Helical" evidence="8">
    <location>
        <begin position="155"/>
        <end position="178"/>
    </location>
</feature>
<evidence type="ECO:0000256" key="2">
    <source>
        <dbReference type="ARBA" id="ARBA00022448"/>
    </source>
</evidence>
<keyword evidence="7 8" id="KW-0472">Membrane</keyword>
<evidence type="ECO:0000256" key="4">
    <source>
        <dbReference type="ARBA" id="ARBA00022692"/>
    </source>
</evidence>
<dbReference type="FunFam" id="1.10.3860.10:FF:000001">
    <property type="entry name" value="C4-dicarboxylate transport protein"/>
    <property type="match status" value="1"/>
</dbReference>
<keyword evidence="3" id="KW-1003">Cell membrane</keyword>
<dbReference type="PANTHER" id="PTHR42865">
    <property type="entry name" value="PROTON/GLUTAMATE-ASPARTATE SYMPORTER"/>
    <property type="match status" value="1"/>
</dbReference>
<comment type="subcellular location">
    <subcellularLocation>
        <location evidence="1">Cell membrane</location>
        <topology evidence="1">Multi-pass membrane protein</topology>
    </subcellularLocation>
</comment>
<organism evidence="9 10">
    <name type="scientific">Ligilactobacillus murinus DSM 20452 = NBRC 14221</name>
    <dbReference type="NCBI Taxonomy" id="1423772"/>
    <lineage>
        <taxon>Bacteria</taxon>
        <taxon>Bacillati</taxon>
        <taxon>Bacillota</taxon>
        <taxon>Bacilli</taxon>
        <taxon>Lactobacillales</taxon>
        <taxon>Lactobacillaceae</taxon>
        <taxon>Ligilactobacillus</taxon>
    </lineage>
</organism>
<dbReference type="GO" id="GO:0015293">
    <property type="term" value="F:symporter activity"/>
    <property type="evidence" value="ECO:0007669"/>
    <property type="project" value="UniProtKB-KW"/>
</dbReference>
<accession>A0A0R2ATZ8</accession>
<dbReference type="Proteomes" id="UP000051612">
    <property type="component" value="Unassembled WGS sequence"/>
</dbReference>
<feature type="transmembrane region" description="Helical" evidence="8">
    <location>
        <begin position="12"/>
        <end position="34"/>
    </location>
</feature>
<feature type="transmembrane region" description="Helical" evidence="8">
    <location>
        <begin position="363"/>
        <end position="385"/>
    </location>
</feature>
<feature type="transmembrane region" description="Helical" evidence="8">
    <location>
        <begin position="87"/>
        <end position="108"/>
    </location>
</feature>
<feature type="transmembrane region" description="Helical" evidence="8">
    <location>
        <begin position="230"/>
        <end position="251"/>
    </location>
</feature>
<keyword evidence="2" id="KW-0813">Transport</keyword>
<protein>
    <submittedName>
        <fullName evidence="9">Proton sodium-glutamate symport protein</fullName>
    </submittedName>
</protein>
<evidence type="ECO:0000256" key="5">
    <source>
        <dbReference type="ARBA" id="ARBA00022847"/>
    </source>
</evidence>
<feature type="transmembrane region" description="Helical" evidence="8">
    <location>
        <begin position="54"/>
        <end position="75"/>
    </location>
</feature>
<dbReference type="GO" id="GO:0005886">
    <property type="term" value="C:plasma membrane"/>
    <property type="evidence" value="ECO:0007669"/>
    <property type="project" value="UniProtKB-SubCell"/>
</dbReference>
<dbReference type="PRINTS" id="PR00173">
    <property type="entry name" value="EDTRNSPORT"/>
</dbReference>
<evidence type="ECO:0000313" key="9">
    <source>
        <dbReference type="EMBL" id="KRM70213.1"/>
    </source>
</evidence>
<evidence type="ECO:0000256" key="6">
    <source>
        <dbReference type="ARBA" id="ARBA00022989"/>
    </source>
</evidence>
<dbReference type="PANTHER" id="PTHR42865:SF7">
    <property type="entry name" value="PROTON_GLUTAMATE-ASPARTATE SYMPORTER"/>
    <property type="match status" value="1"/>
</dbReference>
<dbReference type="GO" id="GO:0006835">
    <property type="term" value="P:dicarboxylic acid transport"/>
    <property type="evidence" value="ECO:0007669"/>
    <property type="project" value="TreeGrafter"/>
</dbReference>
<reference evidence="9 10" key="1">
    <citation type="journal article" date="2015" name="Genome Announc.">
        <title>Expanding the biotechnology potential of lactobacilli through comparative genomics of 213 strains and associated genera.</title>
        <authorList>
            <person name="Sun Z."/>
            <person name="Harris H.M."/>
            <person name="McCann A."/>
            <person name="Guo C."/>
            <person name="Argimon S."/>
            <person name="Zhang W."/>
            <person name="Yang X."/>
            <person name="Jeffery I.B."/>
            <person name="Cooney J.C."/>
            <person name="Kagawa T.F."/>
            <person name="Liu W."/>
            <person name="Song Y."/>
            <person name="Salvetti E."/>
            <person name="Wrobel A."/>
            <person name="Rasinkangas P."/>
            <person name="Parkhill J."/>
            <person name="Rea M.C."/>
            <person name="O'Sullivan O."/>
            <person name="Ritari J."/>
            <person name="Douillard F.P."/>
            <person name="Paul Ross R."/>
            <person name="Yang R."/>
            <person name="Briner A.E."/>
            <person name="Felis G.E."/>
            <person name="de Vos W.M."/>
            <person name="Barrangou R."/>
            <person name="Klaenhammer T.R."/>
            <person name="Caufield P.W."/>
            <person name="Cui Y."/>
            <person name="Zhang H."/>
            <person name="O'Toole P.W."/>
        </authorList>
    </citation>
    <scope>NUCLEOTIDE SEQUENCE [LARGE SCALE GENOMIC DNA]</scope>
    <source>
        <strain evidence="9 10">DSM 20452</strain>
    </source>
</reference>
<sequence length="428" mass="46026">MEMVNLKKLKVYRLSLGWQIILGLLIGIGLGVIFADDKGFIKFANGLGSTFINMISMIVLPIVFSSLVVGIANMGDIKKLGRIGLKTLIYFEVLSTIAFIVGMLVSNLSQIGYMLDLSKLSQVDISTYVKTAKQASHSGLGSILMSIVPSNFFDALATGQMLPVIFFSCLFGLGIAAIGEKGKILLQFFQAVAEVMFKITGWIMYFAPFGVAGLIGATVAQLGLESLKPLGLFIVMSYATMIFFILVVLGITSRIFGFKIMDQLRVVKDELVLAFTTASSEVTLPRLMEKTQKLGVDQAISSFVIPTGYTFNLDGSAIYQSLAAIFLAQAYHIDLSLSQQLTLLLVLMITSKGMAGVPGASFVVLLATVSTIGVPVSGLALIAGIDRLVDMGRTVVNVAGNVTATLIIGKSENEFDQEKHDKYVASFK</sequence>